<dbReference type="InterPro" id="IPR001242">
    <property type="entry name" value="Condensation_dom"/>
</dbReference>
<comment type="caution">
    <text evidence="2">The sequence shown here is derived from an EMBL/GenBank/DDBJ whole genome shotgun (WGS) entry which is preliminary data.</text>
</comment>
<dbReference type="GO" id="GO:0003824">
    <property type="term" value="F:catalytic activity"/>
    <property type="evidence" value="ECO:0007669"/>
    <property type="project" value="InterPro"/>
</dbReference>
<dbReference type="Gene3D" id="3.30.559.30">
    <property type="entry name" value="Nonribosomal peptide synthetase, condensation domain"/>
    <property type="match status" value="1"/>
</dbReference>
<gene>
    <name evidence="2" type="ORF">HG542_14010</name>
</gene>
<dbReference type="AlphaFoldDB" id="A0A7Y7E7B5"/>
<dbReference type="GO" id="GO:0005737">
    <property type="term" value="C:cytoplasm"/>
    <property type="evidence" value="ECO:0007669"/>
    <property type="project" value="TreeGrafter"/>
</dbReference>
<proteinExistence type="predicted"/>
<dbReference type="PANTHER" id="PTHR45527:SF1">
    <property type="entry name" value="FATTY ACID SYNTHASE"/>
    <property type="match status" value="1"/>
</dbReference>
<reference evidence="2 3" key="1">
    <citation type="submission" date="2020-04" db="EMBL/GenBank/DDBJ databases">
        <title>Draft Genome Sequence of Streptomyces morookaense DSM 40503, an 8-azaguanine-producing strain.</title>
        <authorList>
            <person name="Qi J."/>
            <person name="Gao J.-M."/>
        </authorList>
    </citation>
    <scope>NUCLEOTIDE SEQUENCE [LARGE SCALE GENOMIC DNA]</scope>
    <source>
        <strain evidence="2 3">DSM 40503</strain>
    </source>
</reference>
<dbReference type="RefSeq" id="WP_171081218.1">
    <property type="nucleotide sequence ID" value="NZ_BNBU01000006.1"/>
</dbReference>
<keyword evidence="3" id="KW-1185">Reference proteome</keyword>
<dbReference type="GO" id="GO:0031177">
    <property type="term" value="F:phosphopantetheine binding"/>
    <property type="evidence" value="ECO:0007669"/>
    <property type="project" value="TreeGrafter"/>
</dbReference>
<dbReference type="GO" id="GO:0008610">
    <property type="term" value="P:lipid biosynthetic process"/>
    <property type="evidence" value="ECO:0007669"/>
    <property type="project" value="UniProtKB-ARBA"/>
</dbReference>
<sequence length="476" mass="51396">MRMTQILDWQPDPGEVVEFQLATDHAPVAHDVPASHFQQAHLRLAAAQRAAGRRQSPWVALAFDLEGRADLPALAEAWQGLVRRHEAFHTWYEPDAGNLAGFRIPPESLTVHPVRTGDFTSTADLRAHLHRRIDEQTATTGPGLLAGVIRRDTVSTVYAAIDHAYSDGHSLALLFHEIRARYRAACGSTSFGPAAAPGYLDCNRREHARSASLTAASPELAAWSEFLAAEDGGFPDFPVDLGNDTDTLLPAARLEFPVLTGDEARAFRAYCARHGGGFAAGAFAALALAQREFTGNDVHRVLTAVSTRAYPRLLPVHGWLVNLVPLLFRLPSSPTLAEAIGTAQQGFQRARAGYDVPLHRALELLLDGGRIPGVPSIPPMASYVDGRTAPGSRDYLSADATVLTGPDNANGASLWLNWFHDRADLVVSMPDTVQAASGVPKYLDRVREIMLTAACGRSSSSHWPDVTRKDVPVGDG</sequence>
<accession>A0A7Y7E7B5</accession>
<dbReference type="PANTHER" id="PTHR45527">
    <property type="entry name" value="NONRIBOSOMAL PEPTIDE SYNTHETASE"/>
    <property type="match status" value="1"/>
</dbReference>
<dbReference type="Proteomes" id="UP000587462">
    <property type="component" value="Unassembled WGS sequence"/>
</dbReference>
<evidence type="ECO:0000259" key="1">
    <source>
        <dbReference type="Pfam" id="PF00668"/>
    </source>
</evidence>
<dbReference type="GO" id="GO:0044550">
    <property type="term" value="P:secondary metabolite biosynthetic process"/>
    <property type="evidence" value="ECO:0007669"/>
    <property type="project" value="TreeGrafter"/>
</dbReference>
<dbReference type="Gene3D" id="3.30.559.10">
    <property type="entry name" value="Chloramphenicol acetyltransferase-like domain"/>
    <property type="match status" value="1"/>
</dbReference>
<feature type="domain" description="Condensation" evidence="1">
    <location>
        <begin position="30"/>
        <end position="359"/>
    </location>
</feature>
<evidence type="ECO:0000313" key="2">
    <source>
        <dbReference type="EMBL" id="NVK78780.1"/>
    </source>
</evidence>
<organism evidence="2 3">
    <name type="scientific">Streptomyces morookaense</name>
    <name type="common">Streptoverticillium morookaense</name>
    <dbReference type="NCBI Taxonomy" id="1970"/>
    <lineage>
        <taxon>Bacteria</taxon>
        <taxon>Bacillati</taxon>
        <taxon>Actinomycetota</taxon>
        <taxon>Actinomycetes</taxon>
        <taxon>Kitasatosporales</taxon>
        <taxon>Streptomycetaceae</taxon>
        <taxon>Streptomyces</taxon>
    </lineage>
</organism>
<evidence type="ECO:0000313" key="3">
    <source>
        <dbReference type="Proteomes" id="UP000587462"/>
    </source>
</evidence>
<dbReference type="EMBL" id="JABBXF010000029">
    <property type="protein sequence ID" value="NVK78780.1"/>
    <property type="molecule type" value="Genomic_DNA"/>
</dbReference>
<name>A0A7Y7E7B5_STRMO</name>
<dbReference type="SUPFAM" id="SSF52777">
    <property type="entry name" value="CoA-dependent acyltransferases"/>
    <property type="match status" value="2"/>
</dbReference>
<protein>
    <recommendedName>
        <fullName evidence="1">Condensation domain-containing protein</fullName>
    </recommendedName>
</protein>
<dbReference type="InterPro" id="IPR023213">
    <property type="entry name" value="CAT-like_dom_sf"/>
</dbReference>
<dbReference type="GO" id="GO:0043041">
    <property type="term" value="P:amino acid activation for nonribosomal peptide biosynthetic process"/>
    <property type="evidence" value="ECO:0007669"/>
    <property type="project" value="TreeGrafter"/>
</dbReference>
<dbReference type="Pfam" id="PF00668">
    <property type="entry name" value="Condensation"/>
    <property type="match status" value="1"/>
</dbReference>